<dbReference type="InterPro" id="IPR020635">
    <property type="entry name" value="Tyr_kinase_cat_dom"/>
</dbReference>
<dbReference type="InterPro" id="IPR008266">
    <property type="entry name" value="Tyr_kinase_AS"/>
</dbReference>
<dbReference type="Pfam" id="PF00069">
    <property type="entry name" value="Pkinase"/>
    <property type="match status" value="2"/>
</dbReference>
<feature type="repeat" description="ANK" evidence="6">
    <location>
        <begin position="130"/>
        <end position="156"/>
    </location>
</feature>
<dbReference type="GO" id="GO:0004674">
    <property type="term" value="F:protein serine/threonine kinase activity"/>
    <property type="evidence" value="ECO:0007669"/>
    <property type="project" value="UniProtKB-KW"/>
</dbReference>
<dbReference type="Proteomes" id="UP000215902">
    <property type="component" value="Unassembled WGS sequence"/>
</dbReference>
<evidence type="ECO:0000313" key="9">
    <source>
        <dbReference type="Proteomes" id="UP000215902"/>
    </source>
</evidence>
<dbReference type="SMART" id="SM00219">
    <property type="entry name" value="TyrKc"/>
    <property type="match status" value="1"/>
</dbReference>
<dbReference type="PANTHER" id="PTHR11584">
    <property type="entry name" value="SERINE/THREONINE PROTEIN KINASE"/>
    <property type="match status" value="1"/>
</dbReference>
<feature type="repeat" description="ANK" evidence="6">
    <location>
        <begin position="568"/>
        <end position="600"/>
    </location>
</feature>
<feature type="repeat" description="ANK" evidence="6">
    <location>
        <begin position="97"/>
        <end position="129"/>
    </location>
</feature>
<dbReference type="SMART" id="SM00248">
    <property type="entry name" value="ANK"/>
    <property type="match status" value="5"/>
</dbReference>
<comment type="caution">
    <text evidence="8">The sequence shown here is derived from an EMBL/GenBank/DDBJ whole genome shotgun (WGS) entry which is preliminary data.</text>
</comment>
<dbReference type="PANTHER" id="PTHR11584:SF369">
    <property type="entry name" value="MITOGEN-ACTIVATED PROTEIN KINASE KINASE KINASE 19-RELATED"/>
    <property type="match status" value="1"/>
</dbReference>
<dbReference type="Gene3D" id="1.25.40.20">
    <property type="entry name" value="Ankyrin repeat-containing domain"/>
    <property type="match status" value="2"/>
</dbReference>
<evidence type="ECO:0000256" key="5">
    <source>
        <dbReference type="ARBA" id="ARBA00022840"/>
    </source>
</evidence>
<keyword evidence="2" id="KW-0808">Transferase</keyword>
<accession>A0A267FDR3</accession>
<dbReference type="Gene3D" id="1.10.510.10">
    <property type="entry name" value="Transferase(Phosphotransferase) domain 1"/>
    <property type="match status" value="2"/>
</dbReference>
<evidence type="ECO:0000256" key="3">
    <source>
        <dbReference type="ARBA" id="ARBA00022741"/>
    </source>
</evidence>
<feature type="domain" description="Protein kinase" evidence="7">
    <location>
        <begin position="693"/>
        <end position="952"/>
    </location>
</feature>
<keyword evidence="9" id="KW-1185">Reference proteome</keyword>
<keyword evidence="6" id="KW-0040">ANK repeat</keyword>
<organism evidence="8 9">
    <name type="scientific">Macrostomum lignano</name>
    <dbReference type="NCBI Taxonomy" id="282301"/>
    <lineage>
        <taxon>Eukaryota</taxon>
        <taxon>Metazoa</taxon>
        <taxon>Spiralia</taxon>
        <taxon>Lophotrochozoa</taxon>
        <taxon>Platyhelminthes</taxon>
        <taxon>Rhabditophora</taxon>
        <taxon>Macrostomorpha</taxon>
        <taxon>Macrostomida</taxon>
        <taxon>Macrostomidae</taxon>
        <taxon>Macrostomum</taxon>
    </lineage>
</organism>
<dbReference type="InterPro" id="IPR011009">
    <property type="entry name" value="Kinase-like_dom_sf"/>
</dbReference>
<keyword evidence="3" id="KW-0547">Nucleotide-binding</keyword>
<dbReference type="PROSITE" id="PS00109">
    <property type="entry name" value="PROTEIN_KINASE_TYR"/>
    <property type="match status" value="2"/>
</dbReference>
<protein>
    <recommendedName>
        <fullName evidence="7">Protein kinase domain-containing protein</fullName>
    </recommendedName>
</protein>
<evidence type="ECO:0000256" key="6">
    <source>
        <dbReference type="PROSITE-ProRule" id="PRU00023"/>
    </source>
</evidence>
<feature type="domain" description="Protein kinase" evidence="7">
    <location>
        <begin position="257"/>
        <end position="523"/>
    </location>
</feature>
<dbReference type="SUPFAM" id="SSF56112">
    <property type="entry name" value="Protein kinase-like (PK-like)"/>
    <property type="match status" value="2"/>
</dbReference>
<dbReference type="InterPro" id="IPR002110">
    <property type="entry name" value="Ankyrin_rpt"/>
</dbReference>
<dbReference type="GO" id="GO:0005524">
    <property type="term" value="F:ATP binding"/>
    <property type="evidence" value="ECO:0007669"/>
    <property type="project" value="UniProtKB-KW"/>
</dbReference>
<reference evidence="8 9" key="1">
    <citation type="submission" date="2017-06" db="EMBL/GenBank/DDBJ databases">
        <title>A platform for efficient transgenesis in Macrostomum lignano, a flatworm model organism for stem cell research.</title>
        <authorList>
            <person name="Berezikov E."/>
        </authorList>
    </citation>
    <scope>NUCLEOTIDE SEQUENCE [LARGE SCALE GENOMIC DNA]</scope>
    <source>
        <strain evidence="8">DV1</strain>
        <tissue evidence="8">Whole organism</tissue>
    </source>
</reference>
<sequence length="1321" mass="146364">MSLEYNLPNEGPNVDPDSTADTLCRLAQKGDHTQLLRRITFDNCGAQRLSDGLTPLICAANATRRPTESHSICAELILQKAENPEARNNLANARDLSGQSCLHHAAASDNVQVLEAALRAGAQVNALDKSGHSALYMAVQRVNRNAANLLLKAGADQSHGGGEGQSPAELLANQEAEVQKLREAFKGPESIHKFFNREERSAELLIPLLQSVMERQSTDVSSERLLKLVVDKINETKYILKRWLPNPITADFKEVSKRRRKSFASGNYCNMYTTEMEPPGLPVVVRVLKNVKNTEIFKQEKRGLEALKKTKHRNIVQFLSANVSEREFEIFLEKIEGKTMKQHLEVSGPLPESTIRRYFRQIASALCYLHNHPFGPIIHKDIRCENFMLTYGGFVKLIDFGFALLSGSMWPEEPLSGDPGHMAPELSGNRTYTPSSDIWATGCVLYDMSMGTDPSVKSAPDDADLDAIQLNLRSFRFLRKLPVPQIQPAEKFSQELLNLHQQCMETEPARRINAIGILLHPFLTNVDSQNTIDLSDPSCLHHAAASDNVQVLEAALRAGAQVNALDRSGHTALYMAVQRGNRNAANLLLKAGADQSGREGPSPAELLANQEAEVQKLRGAFKGPESIHEFVNREERRAGLLTPLLQSVAERQSTDVSSERLLELVEDKVDEVKLLFERWLPNPITTSFEEVSKTKRKSLAKGNFCDFYETETKPPNLPIVVRVLRDFNNKRIFELEKRGLEALKKTKHVNIIQLLEMFLEKIEGQTLQQRLEKTGPFSEINIRRYFRQIASALCYLHNHPHGPIMHRDIRCENIIIIHNGFVKLINFGFAMPSGSISMSSDELAEFLGYMAPEVILEDKKYGRSSDVWAAGCVLYAMSMGRSPYSYSEPDGAGSNTSQERLANLIDRLYGPVPEIQPAENFSPELLDLCRQCMEKNTARRINATGMLLHPFLSNGESQILLRTEIHSWIEDVPSVIEALSVLVNSINKSDKDKKTAKVSGTSVAVGGGVVAIVGFALLIPSLGAALPVALAGTGAAIAGSTTAAGAEIIGGAVQTNGVCKAQSLIVEFRNTTERLLRDQLESICSSVQIQLMNRQSVIDLERARIKILQLKADVDEMIYQLQSLGILEALEAETKETSSFEKFISKIRELTKAKKTRNPVVELLAKITEPINVLLANLDDDMGAMQRGRSIDEESSTRFNQELKKSIGFFSSMLRILLFGSSKDEFHMYVDEIKFGLRAATGGAQISLEATGIAASLAGRILGVVGSAVFTAVDIGFLVKYSTDLHRARQGEAAEKAQPIICYKEIYEKLREEAMTQLAEN</sequence>
<gene>
    <name evidence="8" type="ORF">BOX15_Mlig014143g1</name>
</gene>
<feature type="repeat" description="ANK" evidence="6">
    <location>
        <begin position="535"/>
        <end position="567"/>
    </location>
</feature>
<evidence type="ECO:0000256" key="1">
    <source>
        <dbReference type="ARBA" id="ARBA00022527"/>
    </source>
</evidence>
<name>A0A267FDR3_9PLAT</name>
<dbReference type="InterPro" id="IPR000719">
    <property type="entry name" value="Prot_kinase_dom"/>
</dbReference>
<dbReference type="CDD" id="cd00180">
    <property type="entry name" value="PKc"/>
    <property type="match status" value="1"/>
</dbReference>
<dbReference type="Pfam" id="PF12796">
    <property type="entry name" value="Ank_2"/>
    <property type="match status" value="2"/>
</dbReference>
<keyword evidence="1" id="KW-0723">Serine/threonine-protein kinase</keyword>
<evidence type="ECO:0000313" key="8">
    <source>
        <dbReference type="EMBL" id="PAA71307.1"/>
    </source>
</evidence>
<evidence type="ECO:0000256" key="2">
    <source>
        <dbReference type="ARBA" id="ARBA00022679"/>
    </source>
</evidence>
<dbReference type="SUPFAM" id="SSF48403">
    <property type="entry name" value="Ankyrin repeat"/>
    <property type="match status" value="1"/>
</dbReference>
<dbReference type="PROSITE" id="PS50297">
    <property type="entry name" value="ANK_REP_REGION"/>
    <property type="match status" value="3"/>
</dbReference>
<keyword evidence="4" id="KW-0418">Kinase</keyword>
<keyword evidence="5" id="KW-0067">ATP-binding</keyword>
<dbReference type="OrthoDB" id="193931at2759"/>
<proteinExistence type="predicted"/>
<dbReference type="GO" id="GO:0004713">
    <property type="term" value="F:protein tyrosine kinase activity"/>
    <property type="evidence" value="ECO:0007669"/>
    <property type="project" value="InterPro"/>
</dbReference>
<dbReference type="PROSITE" id="PS50011">
    <property type="entry name" value="PROTEIN_KINASE_DOM"/>
    <property type="match status" value="2"/>
</dbReference>
<dbReference type="InterPro" id="IPR036770">
    <property type="entry name" value="Ankyrin_rpt-contain_sf"/>
</dbReference>
<evidence type="ECO:0000259" key="7">
    <source>
        <dbReference type="PROSITE" id="PS50011"/>
    </source>
</evidence>
<dbReference type="EMBL" id="NIVC01001174">
    <property type="protein sequence ID" value="PAA71307.1"/>
    <property type="molecule type" value="Genomic_DNA"/>
</dbReference>
<evidence type="ECO:0000256" key="4">
    <source>
        <dbReference type="ARBA" id="ARBA00022777"/>
    </source>
</evidence>
<dbReference type="STRING" id="282301.A0A267FDR3"/>
<dbReference type="PROSITE" id="PS50088">
    <property type="entry name" value="ANK_REPEAT"/>
    <property type="match status" value="4"/>
</dbReference>